<feature type="domain" description="S1 motif" evidence="7">
    <location>
        <begin position="317"/>
        <end position="386"/>
    </location>
</feature>
<keyword evidence="9" id="KW-1185">Reference proteome</keyword>
<feature type="domain" description="S1 motif" evidence="7">
    <location>
        <begin position="493"/>
        <end position="561"/>
    </location>
</feature>
<keyword evidence="1 5" id="KW-0004">4Fe-4S</keyword>
<evidence type="ECO:0000256" key="4">
    <source>
        <dbReference type="ARBA" id="ARBA00023014"/>
    </source>
</evidence>
<comment type="function">
    <text evidence="5">Catalyzes the conversion of 1-hydroxy-2-methyl-2-(E)-butenyl 4-diphosphate (HMBPP) into a mixture of isopentenyl diphosphate (IPP) and dimethylallyl diphosphate (DMAPP). Acts in the terminal step of the DOXP/MEP pathway for isoprenoid precursor biosynthesis.</text>
</comment>
<dbReference type="RefSeq" id="WP_154554680.1">
    <property type="nucleotide sequence ID" value="NZ_JAQXUZ010000001.1"/>
</dbReference>
<feature type="binding site" evidence="5">
    <location>
        <position position="128"/>
    </location>
    <ligand>
        <name>isopentenyl diphosphate</name>
        <dbReference type="ChEBI" id="CHEBI:128769"/>
    </ligand>
</feature>
<feature type="binding site" evidence="5">
    <location>
        <position position="202"/>
    </location>
    <ligand>
        <name>[4Fe-4S] cluster</name>
        <dbReference type="ChEBI" id="CHEBI:49883"/>
    </ligand>
</feature>
<dbReference type="CDD" id="cd04465">
    <property type="entry name" value="S1_RPS1_repeat_ec2_hs2"/>
    <property type="match status" value="1"/>
</dbReference>
<evidence type="ECO:0000259" key="7">
    <source>
        <dbReference type="PROSITE" id="PS50126"/>
    </source>
</evidence>
<dbReference type="NCBIfam" id="NF005208">
    <property type="entry name" value="PRK06676.1"/>
    <property type="match status" value="1"/>
</dbReference>
<evidence type="ECO:0000313" key="9">
    <source>
        <dbReference type="Proteomes" id="UP000469424"/>
    </source>
</evidence>
<dbReference type="SMART" id="SM00316">
    <property type="entry name" value="S1"/>
    <property type="match status" value="4"/>
</dbReference>
<evidence type="ECO:0000256" key="2">
    <source>
        <dbReference type="ARBA" id="ARBA00022723"/>
    </source>
</evidence>
<dbReference type="Pfam" id="PF00575">
    <property type="entry name" value="S1"/>
    <property type="match status" value="4"/>
</dbReference>
<feature type="binding site" evidence="5">
    <location>
        <position position="174"/>
    </location>
    <ligand>
        <name>(2E)-4-hydroxy-3-methylbut-2-enyl diphosphate</name>
        <dbReference type="ChEBI" id="CHEBI:128753"/>
    </ligand>
</feature>
<feature type="binding site" evidence="5">
    <location>
        <position position="274"/>
    </location>
    <ligand>
        <name>(2E)-4-hydroxy-3-methylbut-2-enyl diphosphate</name>
        <dbReference type="ChEBI" id="CHEBI:128753"/>
    </ligand>
</feature>
<feature type="binding site" evidence="5">
    <location>
        <position position="45"/>
    </location>
    <ligand>
        <name>dimethylallyl diphosphate</name>
        <dbReference type="ChEBI" id="CHEBI:57623"/>
    </ligand>
</feature>
<dbReference type="HAMAP" id="MF_00191">
    <property type="entry name" value="IspH"/>
    <property type="match status" value="1"/>
</dbReference>
<feature type="binding site" evidence="5">
    <location>
        <position position="274"/>
    </location>
    <ligand>
        <name>isopentenyl diphosphate</name>
        <dbReference type="ChEBI" id="CHEBI:128769"/>
    </ligand>
</feature>
<feature type="binding site" evidence="5">
    <location>
        <position position="231"/>
    </location>
    <ligand>
        <name>isopentenyl diphosphate</name>
        <dbReference type="ChEBI" id="CHEBI:128769"/>
    </ligand>
</feature>
<comment type="pathway">
    <text evidence="5">Isoprenoid biosynthesis; isopentenyl diphosphate biosynthesis via DXP pathway; isopentenyl diphosphate from 1-deoxy-D-xylulose 5-phosphate: step 6/6.</text>
</comment>
<feature type="domain" description="S1 motif" evidence="7">
    <location>
        <begin position="398"/>
        <end position="472"/>
    </location>
</feature>
<name>A0A6N7XIS2_9FIRM</name>
<dbReference type="Gene3D" id="2.40.50.140">
    <property type="entry name" value="Nucleic acid-binding proteins"/>
    <property type="match status" value="4"/>
</dbReference>
<comment type="pathway">
    <text evidence="5">Isoprenoid biosynthesis; dimethylallyl diphosphate biosynthesis; dimethylallyl diphosphate from (2E)-4-hydroxy-3-methylbutenyl diphosphate: step 1/1.</text>
</comment>
<evidence type="ECO:0000256" key="5">
    <source>
        <dbReference type="HAMAP-Rule" id="MF_00191"/>
    </source>
</evidence>
<dbReference type="GO" id="GO:0016114">
    <property type="term" value="P:terpenoid biosynthetic process"/>
    <property type="evidence" value="ECO:0007669"/>
    <property type="project" value="UniProtKB-UniRule"/>
</dbReference>
<feature type="binding site" evidence="5">
    <location>
        <position position="128"/>
    </location>
    <ligand>
        <name>dimethylallyl diphosphate</name>
        <dbReference type="ChEBI" id="CHEBI:57623"/>
    </ligand>
</feature>
<dbReference type="Gene3D" id="3.40.1010.20">
    <property type="entry name" value="4-hydroxy-3-methylbut-2-enyl diphosphate reductase, catalytic domain"/>
    <property type="match status" value="2"/>
</dbReference>
<dbReference type="InterPro" id="IPR012340">
    <property type="entry name" value="NA-bd_OB-fold"/>
</dbReference>
<protein>
    <recommendedName>
        <fullName evidence="5">4-hydroxy-3-methylbut-2-enyl diphosphate reductase</fullName>
        <shortName evidence="5">HMBPP reductase</shortName>
        <ecNumber evidence="5">1.17.7.4</ecNumber>
    </recommendedName>
</protein>
<dbReference type="Pfam" id="PF02401">
    <property type="entry name" value="LYTB"/>
    <property type="match status" value="1"/>
</dbReference>
<dbReference type="PANTHER" id="PTHR30426">
    <property type="entry name" value="4-HYDROXY-3-METHYLBUT-2-ENYL DIPHOSPHATE REDUCTASE"/>
    <property type="match status" value="1"/>
</dbReference>
<dbReference type="GO" id="GO:0050992">
    <property type="term" value="P:dimethylallyl diphosphate biosynthetic process"/>
    <property type="evidence" value="ECO:0007669"/>
    <property type="project" value="UniProtKB-UniRule"/>
</dbReference>
<dbReference type="GO" id="GO:0005840">
    <property type="term" value="C:ribosome"/>
    <property type="evidence" value="ECO:0007669"/>
    <property type="project" value="UniProtKB-KW"/>
</dbReference>
<feature type="coiled-coil region" evidence="6">
    <location>
        <begin position="383"/>
        <end position="414"/>
    </location>
</feature>
<evidence type="ECO:0000256" key="3">
    <source>
        <dbReference type="ARBA" id="ARBA00023004"/>
    </source>
</evidence>
<dbReference type="GO" id="GO:0003729">
    <property type="term" value="F:mRNA binding"/>
    <property type="evidence" value="ECO:0007669"/>
    <property type="project" value="UniProtKB-ARBA"/>
</dbReference>
<dbReference type="PRINTS" id="PR00681">
    <property type="entry name" value="RIBOSOMALS1"/>
</dbReference>
<feature type="active site" description="Proton donor" evidence="5">
    <location>
        <position position="130"/>
    </location>
</feature>
<evidence type="ECO:0000256" key="1">
    <source>
        <dbReference type="ARBA" id="ARBA00022485"/>
    </source>
</evidence>
<dbReference type="InterPro" id="IPR035104">
    <property type="entry name" value="Ribosomal_protein_S1-like"/>
</dbReference>
<dbReference type="SUPFAM" id="SSF50249">
    <property type="entry name" value="Nucleic acid-binding proteins"/>
    <property type="match status" value="4"/>
</dbReference>
<keyword evidence="5 8" id="KW-0560">Oxidoreductase</keyword>
<comment type="catalytic activity">
    <reaction evidence="5">
        <text>dimethylallyl diphosphate + 2 oxidized [2Fe-2S]-[ferredoxin] + H2O = (2E)-4-hydroxy-3-methylbut-2-enyl diphosphate + 2 reduced [2Fe-2S]-[ferredoxin] + 2 H(+)</text>
        <dbReference type="Rhea" id="RHEA:24825"/>
        <dbReference type="Rhea" id="RHEA-COMP:10000"/>
        <dbReference type="Rhea" id="RHEA-COMP:10001"/>
        <dbReference type="ChEBI" id="CHEBI:15377"/>
        <dbReference type="ChEBI" id="CHEBI:15378"/>
        <dbReference type="ChEBI" id="CHEBI:33737"/>
        <dbReference type="ChEBI" id="CHEBI:33738"/>
        <dbReference type="ChEBI" id="CHEBI:57623"/>
        <dbReference type="ChEBI" id="CHEBI:128753"/>
        <dbReference type="EC" id="1.17.7.4"/>
    </reaction>
</comment>
<feature type="binding site" evidence="5">
    <location>
        <position position="78"/>
    </location>
    <ligand>
        <name>dimethylallyl diphosphate</name>
        <dbReference type="ChEBI" id="CHEBI:57623"/>
    </ligand>
</feature>
<dbReference type="NCBIfam" id="TIGR00216">
    <property type="entry name" value="ispH_lytB"/>
    <property type="match status" value="1"/>
</dbReference>
<dbReference type="PROSITE" id="PS50126">
    <property type="entry name" value="S1"/>
    <property type="match status" value="4"/>
</dbReference>
<organism evidence="8 9">
    <name type="scientific">Mogibacterium kristiansenii</name>
    <dbReference type="NCBI Taxonomy" id="2606708"/>
    <lineage>
        <taxon>Bacteria</taxon>
        <taxon>Bacillati</taxon>
        <taxon>Bacillota</taxon>
        <taxon>Clostridia</taxon>
        <taxon>Peptostreptococcales</taxon>
        <taxon>Anaerovoracaceae</taxon>
        <taxon>Mogibacterium</taxon>
    </lineage>
</organism>
<feature type="binding site" evidence="5">
    <location>
        <position position="230"/>
    </location>
    <ligand>
        <name>isopentenyl diphosphate</name>
        <dbReference type="ChEBI" id="CHEBI:128769"/>
    </ligand>
</feature>
<dbReference type="EMBL" id="VUNA01000014">
    <property type="protein sequence ID" value="MST71118.1"/>
    <property type="molecule type" value="Genomic_DNA"/>
</dbReference>
<dbReference type="CDD" id="cd05688">
    <property type="entry name" value="S1_RPS1_repeat_ec3"/>
    <property type="match status" value="1"/>
</dbReference>
<feature type="binding site" evidence="5">
    <location>
        <position position="232"/>
    </location>
    <ligand>
        <name>dimethylallyl diphosphate</name>
        <dbReference type="ChEBI" id="CHEBI:57623"/>
    </ligand>
</feature>
<reference evidence="8 9" key="1">
    <citation type="submission" date="2019-08" db="EMBL/GenBank/DDBJ databases">
        <title>In-depth cultivation of the pig gut microbiome towards novel bacterial diversity and tailored functional studies.</title>
        <authorList>
            <person name="Wylensek D."/>
            <person name="Hitch T.C.A."/>
            <person name="Clavel T."/>
        </authorList>
    </citation>
    <scope>NUCLEOTIDE SEQUENCE [LARGE SCALE GENOMIC DNA]</scope>
    <source>
        <strain evidence="8 9">WCA-MUC-591-APC-4B</strain>
    </source>
</reference>
<dbReference type="EC" id="1.17.7.4" evidence="5"/>
<dbReference type="NCBIfam" id="NF000907">
    <property type="entry name" value="PRK00087.1"/>
    <property type="match status" value="1"/>
</dbReference>
<dbReference type="PANTHER" id="PTHR30426:SF0">
    <property type="entry name" value="4-HYDROXY-3-METHYLBUT-2-ENYL DIPHOSPHATE REDUCTASE"/>
    <property type="match status" value="1"/>
</dbReference>
<keyword evidence="2 5" id="KW-0479">Metal-binding</keyword>
<keyword evidence="5" id="KW-0414">Isoprene biosynthesis</keyword>
<feature type="binding site" evidence="5">
    <location>
        <position position="12"/>
    </location>
    <ligand>
        <name>[4Fe-4S] cluster</name>
        <dbReference type="ChEBI" id="CHEBI:49883"/>
    </ligand>
</feature>
<feature type="binding site" evidence="5">
    <location>
        <position position="78"/>
    </location>
    <ligand>
        <name>isopentenyl diphosphate</name>
        <dbReference type="ChEBI" id="CHEBI:128769"/>
    </ligand>
</feature>
<keyword evidence="4 5" id="KW-0411">Iron-sulfur</keyword>
<dbReference type="FunFam" id="2.40.50.140:FF:000051">
    <property type="entry name" value="RNA-binding transcriptional accessory protein"/>
    <property type="match status" value="2"/>
</dbReference>
<keyword evidence="6" id="KW-0175">Coiled coil</keyword>
<feature type="binding site" evidence="5">
    <location>
        <position position="232"/>
    </location>
    <ligand>
        <name>(2E)-4-hydroxy-3-methylbut-2-enyl diphosphate</name>
        <dbReference type="ChEBI" id="CHEBI:128753"/>
    </ligand>
</feature>
<dbReference type="AlphaFoldDB" id="A0A6N7XIS2"/>
<feature type="domain" description="S1 motif" evidence="7">
    <location>
        <begin position="578"/>
        <end position="647"/>
    </location>
</feature>
<dbReference type="Gene3D" id="3.40.50.11270">
    <property type="match status" value="1"/>
</dbReference>
<dbReference type="GO" id="GO:0051539">
    <property type="term" value="F:4 iron, 4 sulfur cluster binding"/>
    <property type="evidence" value="ECO:0007669"/>
    <property type="project" value="UniProtKB-UniRule"/>
</dbReference>
<dbReference type="Proteomes" id="UP000469424">
    <property type="component" value="Unassembled WGS sequence"/>
</dbReference>
<keyword evidence="3 5" id="KW-0408">Iron</keyword>
<dbReference type="UniPathway" id="UPA00059">
    <property type="reaction ID" value="UER00105"/>
</dbReference>
<feature type="binding site" evidence="5">
    <location>
        <position position="230"/>
    </location>
    <ligand>
        <name>(2E)-4-hydroxy-3-methylbut-2-enyl diphosphate</name>
        <dbReference type="ChEBI" id="CHEBI:128753"/>
    </ligand>
</feature>
<comment type="similarity">
    <text evidence="5">Belongs to the IspH family.</text>
</comment>
<dbReference type="InterPro" id="IPR003451">
    <property type="entry name" value="LytB/IspH"/>
</dbReference>
<sequence>MEIIRADRSGFCFGVQRAIDLTMEQIEKNEKGEKRPLYTCGPLIHNRSVTGALEEKGVGMIQNIEEASEGDVVIIRSHGEPESFYRTAAEKGVALVDSTCVFVTKIHDIVHKAHAEEKGIIIVGNPEHQEVIATNGWCDYRGYILQSREDAEALIRNHPELFQTGRKPVIVCQTTFKVEILEEILGVFKDKNCEYELYNTICSATRERQDACRELAKKVELMVVIGDRHSSNSRKLFEIAKENCKNSILIQDISDLQLKQAAKYNKIGITAGASTPEWIIKEVIASMSENVTNTTEKNPMLDFMDDIENSLRLPRLGDVVEGKVHQVTEDEVIVNIGCKKDGILKKAEVSLEEGQSLKDVFQEGDTVQAKVMKTDDNDGGILLSKKKLEINENYKELNEAMENKETLSVKLSKKVNGGVIAVYKEVTGFVPMSQLADTFVTEENVDDFIGQTVDIKVLRVDNKRNRAVFSRKAVLVEEKHKQVAEVWANLNVGDIVEGKVMRFTDYGAFVDIGGVDGLLHISEISWGKLKNPQEVLNIGDIINVKILSLNEEKGKISLGLKQTTPEPWSQVGTKYQIGGIITGKVVQIKEYGAFVELEAGLDGLVHISEIANKRVENVSDELSLGQEITAKIMDIDSDRKRISLSIKAALNNDEAEEAQDEE</sequence>
<dbReference type="InterPro" id="IPR003029">
    <property type="entry name" value="S1_domain"/>
</dbReference>
<proteinExistence type="inferred from homology"/>
<dbReference type="CDD" id="cd13944">
    <property type="entry name" value="lytB_ispH"/>
    <property type="match status" value="1"/>
</dbReference>
<accession>A0A6N7XIS2</accession>
<feature type="binding site" evidence="5">
    <location>
        <position position="100"/>
    </location>
    <ligand>
        <name>[4Fe-4S] cluster</name>
        <dbReference type="ChEBI" id="CHEBI:49883"/>
    </ligand>
</feature>
<feature type="binding site" evidence="5">
    <location>
        <position position="231"/>
    </location>
    <ligand>
        <name>dimethylallyl diphosphate</name>
        <dbReference type="ChEBI" id="CHEBI:57623"/>
    </ligand>
</feature>
<feature type="binding site" evidence="5">
    <location>
        <position position="45"/>
    </location>
    <ligand>
        <name>(2E)-4-hydroxy-3-methylbut-2-enyl diphosphate</name>
        <dbReference type="ChEBI" id="CHEBI:128753"/>
    </ligand>
</feature>
<comment type="caution">
    <text evidence="8">The sequence shown here is derived from an EMBL/GenBank/DDBJ whole genome shotgun (WGS) entry which is preliminary data.</text>
</comment>
<dbReference type="UniPathway" id="UPA00056">
    <property type="reaction ID" value="UER00097"/>
</dbReference>
<feature type="binding site" evidence="5">
    <location>
        <position position="45"/>
    </location>
    <ligand>
        <name>isopentenyl diphosphate</name>
        <dbReference type="ChEBI" id="CHEBI:128769"/>
    </ligand>
</feature>
<feature type="binding site" evidence="5">
    <location>
        <position position="231"/>
    </location>
    <ligand>
        <name>(2E)-4-hydroxy-3-methylbut-2-enyl diphosphate</name>
        <dbReference type="ChEBI" id="CHEBI:128753"/>
    </ligand>
</feature>
<feature type="binding site" evidence="5">
    <location>
        <position position="232"/>
    </location>
    <ligand>
        <name>isopentenyl diphosphate</name>
        <dbReference type="ChEBI" id="CHEBI:128769"/>
    </ligand>
</feature>
<evidence type="ECO:0000256" key="6">
    <source>
        <dbReference type="SAM" id="Coils"/>
    </source>
</evidence>
<feature type="binding site" evidence="5">
    <location>
        <position position="78"/>
    </location>
    <ligand>
        <name>(2E)-4-hydroxy-3-methylbut-2-enyl diphosphate</name>
        <dbReference type="ChEBI" id="CHEBI:128753"/>
    </ligand>
</feature>
<feature type="binding site" evidence="5">
    <location>
        <position position="128"/>
    </location>
    <ligand>
        <name>(2E)-4-hydroxy-3-methylbut-2-enyl diphosphate</name>
        <dbReference type="ChEBI" id="CHEBI:128753"/>
    </ligand>
</feature>
<dbReference type="GO" id="GO:0046872">
    <property type="term" value="F:metal ion binding"/>
    <property type="evidence" value="ECO:0007669"/>
    <property type="project" value="UniProtKB-KW"/>
</dbReference>
<keyword evidence="8" id="KW-0687">Ribonucleoprotein</keyword>
<feature type="binding site" evidence="5">
    <location>
        <position position="274"/>
    </location>
    <ligand>
        <name>dimethylallyl diphosphate</name>
        <dbReference type="ChEBI" id="CHEBI:57623"/>
    </ligand>
</feature>
<evidence type="ECO:0000313" key="8">
    <source>
        <dbReference type="EMBL" id="MST71118.1"/>
    </source>
</evidence>
<comment type="cofactor">
    <cofactor evidence="5">
        <name>[4Fe-4S] cluster</name>
        <dbReference type="ChEBI" id="CHEBI:49883"/>
    </cofactor>
    <text evidence="5">Binds 1 [4Fe-4S] cluster per subunit.</text>
</comment>
<dbReference type="GO" id="GO:0019288">
    <property type="term" value="P:isopentenyl diphosphate biosynthetic process, methylerythritol 4-phosphate pathway"/>
    <property type="evidence" value="ECO:0007669"/>
    <property type="project" value="UniProtKB-UniRule"/>
</dbReference>
<comment type="catalytic activity">
    <reaction evidence="5">
        <text>isopentenyl diphosphate + 2 oxidized [2Fe-2S]-[ferredoxin] + H2O = (2E)-4-hydroxy-3-methylbut-2-enyl diphosphate + 2 reduced [2Fe-2S]-[ferredoxin] + 2 H(+)</text>
        <dbReference type="Rhea" id="RHEA:24488"/>
        <dbReference type="Rhea" id="RHEA-COMP:10000"/>
        <dbReference type="Rhea" id="RHEA-COMP:10001"/>
        <dbReference type="ChEBI" id="CHEBI:15377"/>
        <dbReference type="ChEBI" id="CHEBI:15378"/>
        <dbReference type="ChEBI" id="CHEBI:33737"/>
        <dbReference type="ChEBI" id="CHEBI:33738"/>
        <dbReference type="ChEBI" id="CHEBI:128753"/>
        <dbReference type="ChEBI" id="CHEBI:128769"/>
        <dbReference type="EC" id="1.17.7.4"/>
    </reaction>
</comment>
<dbReference type="GO" id="GO:0005737">
    <property type="term" value="C:cytoplasm"/>
    <property type="evidence" value="ECO:0007669"/>
    <property type="project" value="UniProtKB-ARBA"/>
</dbReference>
<dbReference type="GO" id="GO:0051745">
    <property type="term" value="F:4-hydroxy-3-methylbut-2-enyl diphosphate reductase activity"/>
    <property type="evidence" value="ECO:0007669"/>
    <property type="project" value="UniProtKB-UniRule"/>
</dbReference>
<keyword evidence="8" id="KW-0689">Ribosomal protein</keyword>
<gene>
    <name evidence="5" type="primary">ispH</name>
    <name evidence="8" type="ORF">FYJ65_07220</name>
</gene>
<feature type="binding site" evidence="5">
    <location>
        <position position="230"/>
    </location>
    <ligand>
        <name>dimethylallyl diphosphate</name>
        <dbReference type="ChEBI" id="CHEBI:57623"/>
    </ligand>
</feature>
<dbReference type="CDD" id="cd05687">
    <property type="entry name" value="S1_RPS1_repeat_ec1_hs1"/>
    <property type="match status" value="1"/>
</dbReference>